<evidence type="ECO:0000256" key="1">
    <source>
        <dbReference type="SAM" id="Phobius"/>
    </source>
</evidence>
<dbReference type="AlphaFoldDB" id="A0AAD7B9U2"/>
<dbReference type="EMBL" id="JARKIF010000026">
    <property type="protein sequence ID" value="KAJ7614493.1"/>
    <property type="molecule type" value="Genomic_DNA"/>
</dbReference>
<sequence>MPLTGVPLSRAGSKWSSWGMSVADMTLLQQLELYPFNTTLRTGVYLHEVENELAKIVASMFWTLGHAPPLSAYTSLPQPFDVPFLAGQAIVTQLVIQDRLNLDIISIVECLLASLALLGLSFRFSSLRRAKRDGRATTIHGLDVLQTIWLYRYHSQLSAGLEQVQVPTDMNLRRAGMLQVQLIDGTAPVREASDSWEFGPGKISEDAHTLSEPTYPSDKPLKEQERLASRWTSDWVLRLLSAILHSALVAIHVFLAVLCRMKLEHRITFPLAQQSFVAWLISTIATGFITIYTVGLVFLTQTLSIKRSLCKTQTLTVTHDTVAAWRGVGSALAASVFHQAPSLSAVVPVLMYLGGVLILHISSPTLLTVQVFNSTVPVSVKTQGIPKFAFASNNSSSIETSLRSYAEGTLPFLPFVNSSSPTPGLEGGMLYSILNAPESGPGNGTVDAVRINMTCGYLTDQVVNSTWLTISILGSEYCLTYTDIGIISPMDPNTRSGFPNSVLFYSTVPILDSAGYPGPLVAIPARTGPSGSTVDIQVFRCSLGLVNGSVTVDSQSRILSNDQAIRKDSSAWLPFRDIGNMTASKGPYDALANDWESWYTAIPFSNIPHSFDEPADTSMTIADMFFIERFHLNATGSAVTLHQFEDALAEFIASIYWTLGHIPPLPGYAAANLDAKGLPAIGITLLQGNSVFVADTFEARLDANMSFIILGTVVSGVLFLLSLQYSVFRNPTQDGEIITGMGPLHIIWLYRNHRELEAELEQVVYPTTSNLRKAGMVRTRLAGRSVEHFIEDT</sequence>
<keyword evidence="1" id="KW-0472">Membrane</keyword>
<organism evidence="2 3">
    <name type="scientific">Roridomyces roridus</name>
    <dbReference type="NCBI Taxonomy" id="1738132"/>
    <lineage>
        <taxon>Eukaryota</taxon>
        <taxon>Fungi</taxon>
        <taxon>Dikarya</taxon>
        <taxon>Basidiomycota</taxon>
        <taxon>Agaricomycotina</taxon>
        <taxon>Agaricomycetes</taxon>
        <taxon>Agaricomycetidae</taxon>
        <taxon>Agaricales</taxon>
        <taxon>Marasmiineae</taxon>
        <taxon>Mycenaceae</taxon>
        <taxon>Roridomyces</taxon>
    </lineage>
</organism>
<protein>
    <submittedName>
        <fullName evidence="2">Uncharacterized protein</fullName>
    </submittedName>
</protein>
<keyword evidence="1" id="KW-0812">Transmembrane</keyword>
<feature type="transmembrane region" description="Helical" evidence="1">
    <location>
        <begin position="276"/>
        <end position="299"/>
    </location>
</feature>
<feature type="transmembrane region" description="Helical" evidence="1">
    <location>
        <begin position="707"/>
        <end position="728"/>
    </location>
</feature>
<proteinExistence type="predicted"/>
<gene>
    <name evidence="2" type="ORF">FB45DRAFT_1110256</name>
</gene>
<keyword evidence="3" id="KW-1185">Reference proteome</keyword>
<accession>A0AAD7B9U2</accession>
<comment type="caution">
    <text evidence="2">The sequence shown here is derived from an EMBL/GenBank/DDBJ whole genome shotgun (WGS) entry which is preliminary data.</text>
</comment>
<name>A0AAD7B9U2_9AGAR</name>
<evidence type="ECO:0000313" key="3">
    <source>
        <dbReference type="Proteomes" id="UP001221142"/>
    </source>
</evidence>
<dbReference type="Proteomes" id="UP001221142">
    <property type="component" value="Unassembled WGS sequence"/>
</dbReference>
<feature type="transmembrane region" description="Helical" evidence="1">
    <location>
        <begin position="235"/>
        <end position="256"/>
    </location>
</feature>
<evidence type="ECO:0000313" key="2">
    <source>
        <dbReference type="EMBL" id="KAJ7614493.1"/>
    </source>
</evidence>
<feature type="transmembrane region" description="Helical" evidence="1">
    <location>
        <begin position="104"/>
        <end position="122"/>
    </location>
</feature>
<keyword evidence="1" id="KW-1133">Transmembrane helix</keyword>
<reference evidence="2" key="1">
    <citation type="submission" date="2023-03" db="EMBL/GenBank/DDBJ databases">
        <title>Massive genome expansion in bonnet fungi (Mycena s.s.) driven by repeated elements and novel gene families across ecological guilds.</title>
        <authorList>
            <consortium name="Lawrence Berkeley National Laboratory"/>
            <person name="Harder C.B."/>
            <person name="Miyauchi S."/>
            <person name="Viragh M."/>
            <person name="Kuo A."/>
            <person name="Thoen E."/>
            <person name="Andreopoulos B."/>
            <person name="Lu D."/>
            <person name="Skrede I."/>
            <person name="Drula E."/>
            <person name="Henrissat B."/>
            <person name="Morin E."/>
            <person name="Kohler A."/>
            <person name="Barry K."/>
            <person name="LaButti K."/>
            <person name="Morin E."/>
            <person name="Salamov A."/>
            <person name="Lipzen A."/>
            <person name="Mereny Z."/>
            <person name="Hegedus B."/>
            <person name="Baldrian P."/>
            <person name="Stursova M."/>
            <person name="Weitz H."/>
            <person name="Taylor A."/>
            <person name="Grigoriev I.V."/>
            <person name="Nagy L.G."/>
            <person name="Martin F."/>
            <person name="Kauserud H."/>
        </authorList>
    </citation>
    <scope>NUCLEOTIDE SEQUENCE</scope>
    <source>
        <strain evidence="2">9284</strain>
    </source>
</reference>